<sequence>MSLQTLGVIAVYINNNKIEELDFFRKLSVYSGKEGLQIALFTPQDVDDHKSEIRALFYDKTLKKWVRKRTPIPTLIYDRCRYHGKATYQMLSKFRRTHPNLNYIAKPLANKWSIHNVLSGHARIASSIPETHPYSSALLEKMLKKYRSIYLKPRNGTGGRGIIRVSYLEDGTYQIQGRYKNRQIFNAERVQLKQLPSKLRKHYVNDQYIMQQGIASLLVNGRVCDFRLLIQKNGEGKWDVTGCAGRIGPTRSITSNLHGGGKAITIGSLLQQKFTKSQMSTIKENMYDLSTIIANALEDHYGSLCELGIDLAVDPHGDVWLLEVNPKPSREVFKRIGEQNTYLTAITRPLEYASWLLKKEQER</sequence>
<reference evidence="1 2" key="1">
    <citation type="submission" date="2019-03" db="EMBL/GenBank/DDBJ databases">
        <authorList>
            <person name="Kim M.K.M."/>
        </authorList>
    </citation>
    <scope>NUCLEOTIDE SEQUENCE [LARGE SCALE GENOMIC DNA]</scope>
    <source>
        <strain evidence="1 2">18JY21-1</strain>
    </source>
</reference>
<name>A0A4R4E6I9_9BACL</name>
<comment type="caution">
    <text evidence="1">The sequence shown here is derived from an EMBL/GenBank/DDBJ whole genome shotgun (WGS) entry which is preliminary data.</text>
</comment>
<dbReference type="Gene3D" id="3.30.470.20">
    <property type="entry name" value="ATP-grasp fold, B domain"/>
    <property type="match status" value="1"/>
</dbReference>
<protein>
    <submittedName>
        <fullName evidence="1">YheC/YheD family protein</fullName>
    </submittedName>
</protein>
<dbReference type="OrthoDB" id="7869153at2"/>
<proteinExistence type="predicted"/>
<dbReference type="RefSeq" id="WP_132419492.1">
    <property type="nucleotide sequence ID" value="NZ_SKFG01000021.1"/>
</dbReference>
<dbReference type="AlphaFoldDB" id="A0A4R4E6I9"/>
<accession>A0A4R4E6I9</accession>
<dbReference type="Proteomes" id="UP000295418">
    <property type="component" value="Unassembled WGS sequence"/>
</dbReference>
<evidence type="ECO:0000313" key="1">
    <source>
        <dbReference type="EMBL" id="TCZ75324.1"/>
    </source>
</evidence>
<dbReference type="SUPFAM" id="SSF56059">
    <property type="entry name" value="Glutathione synthetase ATP-binding domain-like"/>
    <property type="match status" value="1"/>
</dbReference>
<gene>
    <name evidence="1" type="ORF">E0485_18225</name>
</gene>
<evidence type="ECO:0000313" key="2">
    <source>
        <dbReference type="Proteomes" id="UP000295418"/>
    </source>
</evidence>
<keyword evidence="2" id="KW-1185">Reference proteome</keyword>
<dbReference type="EMBL" id="SKFG01000021">
    <property type="protein sequence ID" value="TCZ75324.1"/>
    <property type="molecule type" value="Genomic_DNA"/>
</dbReference>
<dbReference type="Pfam" id="PF14398">
    <property type="entry name" value="ATPgrasp_YheCD"/>
    <property type="match status" value="1"/>
</dbReference>
<dbReference type="InterPro" id="IPR026838">
    <property type="entry name" value="YheC/D"/>
</dbReference>
<organism evidence="1 2">
    <name type="scientific">Paenibacillus albiflavus</name>
    <dbReference type="NCBI Taxonomy" id="2545760"/>
    <lineage>
        <taxon>Bacteria</taxon>
        <taxon>Bacillati</taxon>
        <taxon>Bacillota</taxon>
        <taxon>Bacilli</taxon>
        <taxon>Bacillales</taxon>
        <taxon>Paenibacillaceae</taxon>
        <taxon>Paenibacillus</taxon>
    </lineage>
</organism>